<accession>A0ABW1Z7A3</accession>
<keyword evidence="1" id="KW-1133">Transmembrane helix</keyword>
<evidence type="ECO:0000313" key="3">
    <source>
        <dbReference type="Proteomes" id="UP001596391"/>
    </source>
</evidence>
<feature type="transmembrane region" description="Helical" evidence="1">
    <location>
        <begin position="48"/>
        <end position="70"/>
    </location>
</feature>
<evidence type="ECO:0000256" key="1">
    <source>
        <dbReference type="SAM" id="Phobius"/>
    </source>
</evidence>
<proteinExistence type="predicted"/>
<comment type="caution">
    <text evidence="2">The sequence shown here is derived from an EMBL/GenBank/DDBJ whole genome shotgun (WGS) entry which is preliminary data.</text>
</comment>
<protein>
    <submittedName>
        <fullName evidence="2">DUF3185 domain-containing protein</fullName>
    </submittedName>
</protein>
<dbReference type="RefSeq" id="WP_263372297.1">
    <property type="nucleotide sequence ID" value="NZ_JAGSYD010000004.1"/>
</dbReference>
<name>A0ABW1Z7A3_9BACT</name>
<feature type="transmembrane region" description="Helical" evidence="1">
    <location>
        <begin position="6"/>
        <end position="27"/>
    </location>
</feature>
<reference evidence="3" key="1">
    <citation type="journal article" date="2019" name="Int. J. Syst. Evol. Microbiol.">
        <title>The Global Catalogue of Microorganisms (GCM) 10K type strain sequencing project: providing services to taxonomists for standard genome sequencing and annotation.</title>
        <authorList>
            <consortium name="The Broad Institute Genomics Platform"/>
            <consortium name="The Broad Institute Genome Sequencing Center for Infectious Disease"/>
            <person name="Wu L."/>
            <person name="Ma J."/>
        </authorList>
    </citation>
    <scope>NUCLEOTIDE SEQUENCE [LARGE SCALE GENOMIC DNA]</scope>
    <source>
        <strain evidence="3">CGMCC 1.16026</strain>
    </source>
</reference>
<evidence type="ECO:0000313" key="2">
    <source>
        <dbReference type="EMBL" id="MFC6644362.1"/>
    </source>
</evidence>
<gene>
    <name evidence="2" type="ORF">ACFQBQ_01890</name>
</gene>
<keyword evidence="1" id="KW-0472">Membrane</keyword>
<dbReference type="Proteomes" id="UP001596391">
    <property type="component" value="Unassembled WGS sequence"/>
</dbReference>
<sequence length="73" mass="7495">MKAATVIGIVLVLLGIVGFAMGGFSFSHEKKDVDMGPLQISHQKKETVPIPPILSGIALLGGIGLIVVGAKSK</sequence>
<organism evidence="2 3">
    <name type="scientific">Granulicella cerasi</name>
    <dbReference type="NCBI Taxonomy" id="741063"/>
    <lineage>
        <taxon>Bacteria</taxon>
        <taxon>Pseudomonadati</taxon>
        <taxon>Acidobacteriota</taxon>
        <taxon>Terriglobia</taxon>
        <taxon>Terriglobales</taxon>
        <taxon>Acidobacteriaceae</taxon>
        <taxon>Granulicella</taxon>
    </lineage>
</organism>
<keyword evidence="1" id="KW-0812">Transmembrane</keyword>
<keyword evidence="3" id="KW-1185">Reference proteome</keyword>
<dbReference type="EMBL" id="JBHSWI010000001">
    <property type="protein sequence ID" value="MFC6644362.1"/>
    <property type="molecule type" value="Genomic_DNA"/>
</dbReference>